<keyword evidence="2" id="KW-1185">Reference proteome</keyword>
<dbReference type="Proteomes" id="UP001458880">
    <property type="component" value="Unassembled WGS sequence"/>
</dbReference>
<name>A0AAW1N236_POPJA</name>
<reference evidence="1 2" key="1">
    <citation type="journal article" date="2024" name="BMC Genomics">
        <title>De novo assembly and annotation of Popillia japonica's genome with initial clues to its potential as an invasive pest.</title>
        <authorList>
            <person name="Cucini C."/>
            <person name="Boschi S."/>
            <person name="Funari R."/>
            <person name="Cardaioli E."/>
            <person name="Iannotti N."/>
            <person name="Marturano G."/>
            <person name="Paoli F."/>
            <person name="Bruttini M."/>
            <person name="Carapelli A."/>
            <person name="Frati F."/>
            <person name="Nardi F."/>
        </authorList>
    </citation>
    <scope>NUCLEOTIDE SEQUENCE [LARGE SCALE GENOMIC DNA]</scope>
    <source>
        <strain evidence="1">DMR45628</strain>
    </source>
</reference>
<accession>A0AAW1N236</accession>
<comment type="caution">
    <text evidence="1">The sequence shown here is derived from an EMBL/GenBank/DDBJ whole genome shotgun (WGS) entry which is preliminary data.</text>
</comment>
<sequence length="145" mass="16785">MLRSSSCTSLPDSVSKISLRPADSFIDITRSRQVMSPLDNLDEIDDHLLMVVNYKYYEMDLRTLYVNKSYASKSQSDKADLGEGIMKNVVYDEYSEVSSSTTRRTEELASESPGVQIIFMREPSKWNRFCRFCRNVFSFKSCRRS</sequence>
<evidence type="ECO:0000313" key="1">
    <source>
        <dbReference type="EMBL" id="KAK9752497.1"/>
    </source>
</evidence>
<protein>
    <submittedName>
        <fullName evidence="1">Uncharacterized protein</fullName>
    </submittedName>
</protein>
<organism evidence="1 2">
    <name type="scientific">Popillia japonica</name>
    <name type="common">Japanese beetle</name>
    <dbReference type="NCBI Taxonomy" id="7064"/>
    <lineage>
        <taxon>Eukaryota</taxon>
        <taxon>Metazoa</taxon>
        <taxon>Ecdysozoa</taxon>
        <taxon>Arthropoda</taxon>
        <taxon>Hexapoda</taxon>
        <taxon>Insecta</taxon>
        <taxon>Pterygota</taxon>
        <taxon>Neoptera</taxon>
        <taxon>Endopterygota</taxon>
        <taxon>Coleoptera</taxon>
        <taxon>Polyphaga</taxon>
        <taxon>Scarabaeiformia</taxon>
        <taxon>Scarabaeidae</taxon>
        <taxon>Rutelinae</taxon>
        <taxon>Popillia</taxon>
    </lineage>
</organism>
<evidence type="ECO:0000313" key="2">
    <source>
        <dbReference type="Proteomes" id="UP001458880"/>
    </source>
</evidence>
<proteinExistence type="predicted"/>
<gene>
    <name evidence="1" type="ORF">QE152_g4074</name>
</gene>
<dbReference type="EMBL" id="JASPKY010000019">
    <property type="protein sequence ID" value="KAK9752497.1"/>
    <property type="molecule type" value="Genomic_DNA"/>
</dbReference>
<dbReference type="AlphaFoldDB" id="A0AAW1N236"/>